<reference evidence="2 3" key="1">
    <citation type="submission" date="2021-02" db="EMBL/GenBank/DDBJ databases">
        <title>De Novo genome assembly of isolated myxobacteria.</title>
        <authorList>
            <person name="Stevens D.C."/>
        </authorList>
    </citation>
    <scope>NUCLEOTIDE SEQUENCE [LARGE SCALE GENOMIC DNA]</scope>
    <source>
        <strain evidence="3">SCPEA02</strain>
    </source>
</reference>
<dbReference type="EMBL" id="CP071090">
    <property type="protein sequence ID" value="QSQ28480.1"/>
    <property type="molecule type" value="Genomic_DNA"/>
</dbReference>
<proteinExistence type="predicted"/>
<dbReference type="Proteomes" id="UP000662747">
    <property type="component" value="Chromosome"/>
</dbReference>
<feature type="region of interest" description="Disordered" evidence="1">
    <location>
        <begin position="1"/>
        <end position="52"/>
    </location>
</feature>
<keyword evidence="3" id="KW-1185">Reference proteome</keyword>
<evidence type="ECO:0000313" key="3">
    <source>
        <dbReference type="Proteomes" id="UP000662747"/>
    </source>
</evidence>
<protein>
    <submittedName>
        <fullName evidence="2">Uncharacterized protein</fullName>
    </submittedName>
</protein>
<name>A0ABX7PDD3_9BACT</name>
<feature type="compositionally biased region" description="Low complexity" evidence="1">
    <location>
        <begin position="11"/>
        <end position="31"/>
    </location>
</feature>
<evidence type="ECO:0000313" key="2">
    <source>
        <dbReference type="EMBL" id="QSQ28480.1"/>
    </source>
</evidence>
<gene>
    <name evidence="2" type="ORF">JY651_41625</name>
</gene>
<organism evidence="2 3">
    <name type="scientific">Pyxidicoccus parkwayensis</name>
    <dbReference type="NCBI Taxonomy" id="2813578"/>
    <lineage>
        <taxon>Bacteria</taxon>
        <taxon>Pseudomonadati</taxon>
        <taxon>Myxococcota</taxon>
        <taxon>Myxococcia</taxon>
        <taxon>Myxococcales</taxon>
        <taxon>Cystobacterineae</taxon>
        <taxon>Myxococcaceae</taxon>
        <taxon>Pyxidicoccus</taxon>
    </lineage>
</organism>
<accession>A0ABX7PDD3</accession>
<sequence>MRAYDGPAAHAPKGPASQPAPSSSGQAISAGELTARGGRLGPSNASSSEVPDNVYSDIRSQLTWRFGNLCINESNVKAVHTALGTLQPGAYRVALDRMERDGLLADYVKAQDPATRKAFLEQAESKGMLERRKGTAPAGPLGYPAEPDFFRNDPKLLESMRKAVNEHAMDVGSAYYRAHAEYLGRYVDAVNDAKSLRDIRALGEPRGAQLKDNVLGIGRKDPAGESYAAEWRRAIGQPRSLNLAYQTVNARYRELTDERAGGSILLHGKGSVTSHGVKLSEQVQVDTRGKAGAKTEAGVVLSGGRLEVELSQDSKGTKNVETTLDLGLLKLSVDSEGTRKAELSAGKLASVFVTINKEKAELGGGVLAEVEAGESKLEGEAGYTMKGLTPDRVRESFDKDHRGVFDLPRELEAGKSWDALTDKQRAAYEKEAWTREEWTQTLAREQRKRQ</sequence>
<evidence type="ECO:0000256" key="1">
    <source>
        <dbReference type="SAM" id="MobiDB-lite"/>
    </source>
</evidence>